<dbReference type="AlphaFoldDB" id="A0A0H2XBQ3"/>
<gene>
    <name evidence="1" type="ordered locus">XC_3178</name>
</gene>
<organism evidence="1 2">
    <name type="scientific">Xanthomonas campestris pv. campestris (strain 8004)</name>
    <dbReference type="NCBI Taxonomy" id="314565"/>
    <lineage>
        <taxon>Bacteria</taxon>
        <taxon>Pseudomonadati</taxon>
        <taxon>Pseudomonadota</taxon>
        <taxon>Gammaproteobacteria</taxon>
        <taxon>Lysobacterales</taxon>
        <taxon>Lysobacteraceae</taxon>
        <taxon>Xanthomonas</taxon>
    </lineage>
</organism>
<protein>
    <submittedName>
        <fullName evidence="1">Uncharacterized protein</fullName>
    </submittedName>
</protein>
<dbReference type="RefSeq" id="WP_011269953.1">
    <property type="nucleotide sequence ID" value="NC_007086.1"/>
</dbReference>
<reference evidence="1 2" key="1">
    <citation type="journal article" date="2005" name="Genome Res.">
        <title>Comparative and functional genomic analyses of the pathogenicity of phytopathogen Xanthomonas campestris pv. campestris.</title>
        <authorList>
            <person name="Qian W."/>
            <person name="Jia Y."/>
            <person name="Ren S.X."/>
            <person name="He Y.Q."/>
            <person name="Feng J.X."/>
            <person name="Lu L.F."/>
            <person name="Sun Q."/>
            <person name="Ying G."/>
            <person name="Tang D.J."/>
            <person name="Tang H."/>
            <person name="Wu W."/>
            <person name="Hao P."/>
            <person name="Wang L."/>
            <person name="Jiang B.L."/>
            <person name="Zeng S."/>
            <person name="Gu W.Y."/>
            <person name="Lu G."/>
            <person name="Rong L."/>
            <person name="Tian Y."/>
            <person name="Yao Z."/>
            <person name="Fu G."/>
            <person name="Chen B."/>
            <person name="Fang R."/>
            <person name="Qiang B."/>
            <person name="Chen Z."/>
            <person name="Zhao G.P."/>
            <person name="Tang J.L."/>
            <person name="He C."/>
        </authorList>
    </citation>
    <scope>NUCLEOTIDE SEQUENCE [LARGE SCALE GENOMIC DNA]</scope>
    <source>
        <strain evidence="1 2">8004</strain>
    </source>
</reference>
<dbReference type="EMBL" id="CP000050">
    <property type="protein sequence ID" value="AAY50222.1"/>
    <property type="molecule type" value="Genomic_DNA"/>
</dbReference>
<sequence length="89" mass="9474">MSRTVMASARARRRAGDDKPREVFAFAITLEQVDALDQLLLTIAAHGDVIAAGNADRLGRGTLPVLGSAIFDAAGAMRTILDQLALQRL</sequence>
<evidence type="ECO:0000313" key="2">
    <source>
        <dbReference type="Proteomes" id="UP000000420"/>
    </source>
</evidence>
<evidence type="ECO:0000313" key="1">
    <source>
        <dbReference type="EMBL" id="AAY50222.1"/>
    </source>
</evidence>
<accession>A0A0H2XBQ3</accession>
<dbReference type="Proteomes" id="UP000000420">
    <property type="component" value="Chromosome"/>
</dbReference>
<dbReference type="HOGENOM" id="CLU_2453883_0_0_6"/>
<name>A0A0H2XBQ3_XANC8</name>
<dbReference type="KEGG" id="xcb:XC_3178"/>
<proteinExistence type="predicted"/>